<evidence type="ECO:0000259" key="1">
    <source>
        <dbReference type="SMART" id="SM01321"/>
    </source>
</evidence>
<protein>
    <recommendedName>
        <fullName evidence="1">Transposase IS200-like domain-containing protein</fullName>
    </recommendedName>
</protein>
<reference evidence="2 3" key="1">
    <citation type="submission" date="2019-04" db="EMBL/GenBank/DDBJ databases">
        <title>Bacillus caeni sp. nov., a bacterium isolated from mangrove sediment.</title>
        <authorList>
            <person name="Huang H."/>
            <person name="Mo K."/>
            <person name="Hu Y."/>
        </authorList>
    </citation>
    <scope>NUCLEOTIDE SEQUENCE [LARGE SCALE GENOMIC DNA]</scope>
    <source>
        <strain evidence="2 3">HB172195</strain>
    </source>
</reference>
<dbReference type="Gene3D" id="3.30.70.1290">
    <property type="entry name" value="Transposase IS200-like"/>
    <property type="match status" value="1"/>
</dbReference>
<feature type="domain" description="Transposase IS200-like" evidence="1">
    <location>
        <begin position="9"/>
        <end position="116"/>
    </location>
</feature>
<organism evidence="2 3">
    <name type="scientific">Exobacillus caeni</name>
    <dbReference type="NCBI Taxonomy" id="2574798"/>
    <lineage>
        <taxon>Bacteria</taxon>
        <taxon>Bacillati</taxon>
        <taxon>Bacillota</taxon>
        <taxon>Bacilli</taxon>
        <taxon>Bacillales</taxon>
        <taxon>Guptibacillaceae</taxon>
        <taxon>Exobacillus</taxon>
    </lineage>
</organism>
<dbReference type="InterPro" id="IPR002686">
    <property type="entry name" value="Transposase_17"/>
</dbReference>
<dbReference type="GO" id="GO:0003677">
    <property type="term" value="F:DNA binding"/>
    <property type="evidence" value="ECO:0007669"/>
    <property type="project" value="InterPro"/>
</dbReference>
<dbReference type="Pfam" id="PF01797">
    <property type="entry name" value="Y1_Tnp"/>
    <property type="match status" value="1"/>
</dbReference>
<gene>
    <name evidence="2" type="ORF">FCL54_03825</name>
</gene>
<name>A0A5R9F7Z1_9BACL</name>
<comment type="caution">
    <text evidence="2">The sequence shown here is derived from an EMBL/GenBank/DDBJ whole genome shotgun (WGS) entry which is preliminary data.</text>
</comment>
<evidence type="ECO:0000313" key="3">
    <source>
        <dbReference type="Proteomes" id="UP000308230"/>
    </source>
</evidence>
<sequence>MPRKARRKSSTGIYHVILRGINKQTIFEEDEDKRKFLETLKKYKRISQFELYSYCLMDNHVHLLIKESEETVSKALKRISSSYVYWYNMKYERIGHLFQERFKSETVETRAYFLTLGVTSNSVLQRMDREERDKVLARLKELNGVSIRQISRITGISKSVIHRTE</sequence>
<dbReference type="EMBL" id="SWLG01000002">
    <property type="protein sequence ID" value="TLS38639.1"/>
    <property type="molecule type" value="Genomic_DNA"/>
</dbReference>
<dbReference type="OrthoDB" id="9788881at2"/>
<dbReference type="SMART" id="SM01321">
    <property type="entry name" value="Y1_Tnp"/>
    <property type="match status" value="1"/>
</dbReference>
<keyword evidence="3" id="KW-1185">Reference proteome</keyword>
<dbReference type="PANTHER" id="PTHR34322">
    <property type="entry name" value="TRANSPOSASE, Y1_TNP DOMAIN-CONTAINING"/>
    <property type="match status" value="1"/>
</dbReference>
<dbReference type="AlphaFoldDB" id="A0A5R9F7Z1"/>
<dbReference type="InterPro" id="IPR036515">
    <property type="entry name" value="Transposase_17_sf"/>
</dbReference>
<dbReference type="PANTHER" id="PTHR34322:SF2">
    <property type="entry name" value="TRANSPOSASE IS200-LIKE DOMAIN-CONTAINING PROTEIN"/>
    <property type="match status" value="1"/>
</dbReference>
<dbReference type="SUPFAM" id="SSF143422">
    <property type="entry name" value="Transposase IS200-like"/>
    <property type="match status" value="1"/>
</dbReference>
<dbReference type="GO" id="GO:0006313">
    <property type="term" value="P:DNA transposition"/>
    <property type="evidence" value="ECO:0007669"/>
    <property type="project" value="InterPro"/>
</dbReference>
<evidence type="ECO:0000313" key="2">
    <source>
        <dbReference type="EMBL" id="TLS38639.1"/>
    </source>
</evidence>
<proteinExistence type="predicted"/>
<accession>A0A5R9F7Z1</accession>
<dbReference type="RefSeq" id="WP_138123393.1">
    <property type="nucleotide sequence ID" value="NZ_SWLG01000002.1"/>
</dbReference>
<dbReference type="Proteomes" id="UP000308230">
    <property type="component" value="Unassembled WGS sequence"/>
</dbReference>
<dbReference type="GO" id="GO:0004803">
    <property type="term" value="F:transposase activity"/>
    <property type="evidence" value="ECO:0007669"/>
    <property type="project" value="InterPro"/>
</dbReference>